<accession>U2HBT5</accession>
<gene>
    <name evidence="1" type="ORF">M472_10520</name>
</gene>
<proteinExistence type="predicted"/>
<dbReference type="STRING" id="1346330.M472_10520"/>
<sequence>MLSVLPETTTKLRNFVSEHTSIARSSLISQLVGLEITKIHMSTKELKVSIKVTVPRSVVDEADGPYFYNIGFEKEEFVKKNEVENGIEAWFEGFELVANADTSVEEDMVTAKLHYMVLVDTSKG</sequence>
<name>U2HBT5_9SPHI</name>
<evidence type="ECO:0000313" key="1">
    <source>
        <dbReference type="EMBL" id="ERJ59206.1"/>
    </source>
</evidence>
<dbReference type="Proteomes" id="UP000016584">
    <property type="component" value="Unassembled WGS sequence"/>
</dbReference>
<dbReference type="EMBL" id="ATDL01000015">
    <property type="protein sequence ID" value="ERJ59206.1"/>
    <property type="molecule type" value="Genomic_DNA"/>
</dbReference>
<keyword evidence="2" id="KW-1185">Reference proteome</keyword>
<protein>
    <submittedName>
        <fullName evidence="1">Uncharacterized protein</fullName>
    </submittedName>
</protein>
<organism evidence="1 2">
    <name type="scientific">Sphingobacterium paucimobilis HER1398</name>
    <dbReference type="NCBI Taxonomy" id="1346330"/>
    <lineage>
        <taxon>Bacteria</taxon>
        <taxon>Pseudomonadati</taxon>
        <taxon>Bacteroidota</taxon>
        <taxon>Sphingobacteriia</taxon>
        <taxon>Sphingobacteriales</taxon>
        <taxon>Sphingobacteriaceae</taxon>
        <taxon>Sphingobacterium</taxon>
    </lineage>
</organism>
<reference evidence="1 2" key="1">
    <citation type="journal article" date="2013" name="Genome Announc.">
        <title>The Draft Genome Sequence of Sphingomonas paucimobilis Strain HER1398 (Proteobacteria), Host to the Giant PAU Phage, Indicates That It Is a Member of the Genus Sphingobacterium (Bacteroidetes).</title>
        <authorList>
            <person name="White R.A.III."/>
            <person name="Suttle C.A."/>
        </authorList>
    </citation>
    <scope>NUCLEOTIDE SEQUENCE [LARGE SCALE GENOMIC DNA]</scope>
    <source>
        <strain evidence="1 2">HER1398</strain>
    </source>
</reference>
<dbReference type="PATRIC" id="fig|1346330.5.peg.2543"/>
<comment type="caution">
    <text evidence="1">The sequence shown here is derived from an EMBL/GenBank/DDBJ whole genome shotgun (WGS) entry which is preliminary data.</text>
</comment>
<dbReference type="AlphaFoldDB" id="U2HBT5"/>
<evidence type="ECO:0000313" key="2">
    <source>
        <dbReference type="Proteomes" id="UP000016584"/>
    </source>
</evidence>